<keyword evidence="1" id="KW-1133">Transmembrane helix</keyword>
<dbReference type="EMBL" id="CP044232">
    <property type="protein sequence ID" value="QEW02670.1"/>
    <property type="molecule type" value="Genomic_DNA"/>
</dbReference>
<dbReference type="InterPro" id="IPR025508">
    <property type="entry name" value="DUF4395"/>
</dbReference>
<accession>A0A5J6L2G0</accession>
<dbReference type="KEGG" id="mlz:F6J85_05840"/>
<keyword evidence="1" id="KW-0812">Transmembrane</keyword>
<evidence type="ECO:0000313" key="4">
    <source>
        <dbReference type="Proteomes" id="UP000325516"/>
    </source>
</evidence>
<feature type="domain" description="DUF4395" evidence="2">
    <location>
        <begin position="9"/>
        <end position="186"/>
    </location>
</feature>
<feature type="transmembrane region" description="Helical" evidence="1">
    <location>
        <begin position="161"/>
        <end position="184"/>
    </location>
</feature>
<reference evidence="4" key="1">
    <citation type="submission" date="2019-09" db="EMBL/GenBank/DDBJ databases">
        <title>Mumia zhuanghuii sp. nov. isolated from the intestinal contents of plateau pika (Ochotona curzoniae) in the Qinghai-Tibet plateau of China.</title>
        <authorList>
            <person name="Tian Z."/>
        </authorList>
    </citation>
    <scope>NUCLEOTIDE SEQUENCE [LARGE SCALE GENOMIC DNA]</scope>
    <source>
        <strain evidence="4">L-031</strain>
    </source>
</reference>
<dbReference type="Pfam" id="PF14340">
    <property type="entry name" value="DUF4395"/>
    <property type="match status" value="1"/>
</dbReference>
<feature type="transmembrane region" description="Helical" evidence="1">
    <location>
        <begin position="131"/>
        <end position="155"/>
    </location>
</feature>
<organism evidence="3 4">
    <name type="scientific">Microbacterium lushaniae</name>
    <dbReference type="NCBI Taxonomy" id="2614639"/>
    <lineage>
        <taxon>Bacteria</taxon>
        <taxon>Bacillati</taxon>
        <taxon>Actinomycetota</taxon>
        <taxon>Actinomycetes</taxon>
        <taxon>Micrococcales</taxon>
        <taxon>Microbacteriaceae</taxon>
        <taxon>Microbacterium</taxon>
    </lineage>
</organism>
<protein>
    <submittedName>
        <fullName evidence="3">DUF4395 domain-containing protein</fullName>
    </submittedName>
</protein>
<name>A0A5J6L2G0_9MICO</name>
<proteinExistence type="predicted"/>
<evidence type="ECO:0000313" key="3">
    <source>
        <dbReference type="EMBL" id="QEW02670.1"/>
    </source>
</evidence>
<evidence type="ECO:0000256" key="1">
    <source>
        <dbReference type="SAM" id="Phobius"/>
    </source>
</evidence>
<feature type="transmembrane region" description="Helical" evidence="1">
    <location>
        <begin position="21"/>
        <end position="41"/>
    </location>
</feature>
<dbReference type="Proteomes" id="UP000325516">
    <property type="component" value="Chromosome"/>
</dbReference>
<gene>
    <name evidence="3" type="ORF">F6J85_05840</name>
</gene>
<evidence type="ECO:0000259" key="2">
    <source>
        <dbReference type="Pfam" id="PF14340"/>
    </source>
</evidence>
<dbReference type="RefSeq" id="WP_150924219.1">
    <property type="nucleotide sequence ID" value="NZ_CP044232.1"/>
</dbReference>
<keyword evidence="1" id="KW-0472">Membrane</keyword>
<dbReference type="AlphaFoldDB" id="A0A5J6L2G0"/>
<feature type="transmembrane region" description="Helical" evidence="1">
    <location>
        <begin position="82"/>
        <end position="100"/>
    </location>
</feature>
<keyword evidence="4" id="KW-1185">Reference proteome</keyword>
<sequence>MPEERPRGIDPRGPRFTAAGTALLLAVDVVLALAGIATARIDSSTASFGWFAYQPLADATYYPGGVWAIRAASPAERMADPGFLLLAVVALLFLWGMLSPRTAPWGALFRRVVQPRLPASRHLEDPRPPRFAQGVGLLVSAVGLLLHVVGVPWALPVAAAMAFVASFLNAAFGLCVGCRLYLLLQRAGLIGRSRAASV</sequence>